<evidence type="ECO:0000313" key="2">
    <source>
        <dbReference type="EMBL" id="ADV61639.1"/>
    </source>
</evidence>
<reference key="1">
    <citation type="submission" date="2010-11" db="EMBL/GenBank/DDBJ databases">
        <title>The complete sequence of chromosome of Isophaera pallida ATCC 43644.</title>
        <authorList>
            <consortium name="US DOE Joint Genome Institute (JGI-PGF)"/>
            <person name="Lucas S."/>
            <person name="Copeland A."/>
            <person name="Lapidus A."/>
            <person name="Bruce D."/>
            <person name="Goodwin L."/>
            <person name="Pitluck S."/>
            <person name="Kyrpides N."/>
            <person name="Mavromatis K."/>
            <person name="Pagani I."/>
            <person name="Ivanova N."/>
            <person name="Saunders E."/>
            <person name="Brettin T."/>
            <person name="Detter J.C."/>
            <person name="Han C."/>
            <person name="Tapia R."/>
            <person name="Land M."/>
            <person name="Hauser L."/>
            <person name="Markowitz V."/>
            <person name="Cheng J.-F."/>
            <person name="Hugenholtz P."/>
            <person name="Woyke T."/>
            <person name="Wu D."/>
            <person name="Eisen J.A."/>
        </authorList>
    </citation>
    <scope>NUCLEOTIDE SEQUENCE</scope>
    <source>
        <strain>ATCC 43644</strain>
    </source>
</reference>
<dbReference type="Proteomes" id="UP000008631">
    <property type="component" value="Chromosome"/>
</dbReference>
<organism evidence="2 3">
    <name type="scientific">Isosphaera pallida (strain ATCC 43644 / DSM 9630 / IS1B)</name>
    <dbReference type="NCBI Taxonomy" id="575540"/>
    <lineage>
        <taxon>Bacteria</taxon>
        <taxon>Pseudomonadati</taxon>
        <taxon>Planctomycetota</taxon>
        <taxon>Planctomycetia</taxon>
        <taxon>Isosphaerales</taxon>
        <taxon>Isosphaeraceae</taxon>
        <taxon>Isosphaera</taxon>
    </lineage>
</organism>
<evidence type="ECO:0000259" key="1">
    <source>
        <dbReference type="Pfam" id="PF00144"/>
    </source>
</evidence>
<dbReference type="KEGG" id="ipa:Isop_1051"/>
<evidence type="ECO:0000313" key="3">
    <source>
        <dbReference type="Proteomes" id="UP000008631"/>
    </source>
</evidence>
<keyword evidence="3" id="KW-1185">Reference proteome</keyword>
<dbReference type="PANTHER" id="PTHR43283">
    <property type="entry name" value="BETA-LACTAMASE-RELATED"/>
    <property type="match status" value="1"/>
</dbReference>
<dbReference type="AlphaFoldDB" id="E8R452"/>
<dbReference type="Pfam" id="PF00144">
    <property type="entry name" value="Beta-lactamase"/>
    <property type="match status" value="1"/>
</dbReference>
<dbReference type="EMBL" id="CP002353">
    <property type="protein sequence ID" value="ADV61639.1"/>
    <property type="molecule type" value="Genomic_DNA"/>
</dbReference>
<name>E8R452_ISOPI</name>
<accession>E8R452</accession>
<sequence length="378" mass="41054">MRGMGRGWLGGLRGRGSCLGLVLGLVVWVGMLEGGRLDGAEQWMDDPKAAIVAELERIVTNGEAAGIAALVIRNGHVELKEGRGDFSPDEVFQAASSSKPITAAVVMALVDRRRLSLDDPIAQFVPEFRNMILKGGKPASRPMTLRHVLTNTSGLPGDFSAEGGTPPLFGVSLAASCRDLAKQELLSEPGTTFRYCTVGFNLAARAVEVVEGQPFETVARRLVLDPLRMTRTEYLGPTIPFKREPGEGRFVLAGGAMTTTLEDLGRFYEMLAEDGMFEGRRVLSIDSVRVMTTRQAALSPNLVGDLGQAYGIALFLDRLDEQGRGRSFGHPGILGSLPWCDRDRDLVGVLVIRGRFPDVFPPVFAAQRLIRARYAELK</sequence>
<dbReference type="SUPFAM" id="SSF56601">
    <property type="entry name" value="beta-lactamase/transpeptidase-like"/>
    <property type="match status" value="1"/>
</dbReference>
<dbReference type="InterPro" id="IPR050789">
    <property type="entry name" value="Diverse_Enzym_Activities"/>
</dbReference>
<dbReference type="HOGENOM" id="CLU_020027_11_2_0"/>
<dbReference type="InterPro" id="IPR012338">
    <property type="entry name" value="Beta-lactam/transpept-like"/>
</dbReference>
<dbReference type="InParanoid" id="E8R452"/>
<dbReference type="STRING" id="575540.Isop_1051"/>
<feature type="domain" description="Beta-lactamase-related" evidence="1">
    <location>
        <begin position="57"/>
        <end position="357"/>
    </location>
</feature>
<protein>
    <submittedName>
        <fullName evidence="2">Beta-lactamase</fullName>
    </submittedName>
</protein>
<proteinExistence type="predicted"/>
<dbReference type="Gene3D" id="3.40.710.10">
    <property type="entry name" value="DD-peptidase/beta-lactamase superfamily"/>
    <property type="match status" value="1"/>
</dbReference>
<dbReference type="eggNOG" id="COG1680">
    <property type="taxonomic scope" value="Bacteria"/>
</dbReference>
<reference evidence="2 3" key="2">
    <citation type="journal article" date="2011" name="Stand. Genomic Sci.">
        <title>Complete genome sequence of Isosphaera pallida type strain (IS1B).</title>
        <authorList>
            <consortium name="US DOE Joint Genome Institute (JGI-PGF)"/>
            <person name="Goker M."/>
            <person name="Cleland D."/>
            <person name="Saunders E."/>
            <person name="Lapidus A."/>
            <person name="Nolan M."/>
            <person name="Lucas S."/>
            <person name="Hammon N."/>
            <person name="Deshpande S."/>
            <person name="Cheng J.F."/>
            <person name="Tapia R."/>
            <person name="Han C."/>
            <person name="Goodwin L."/>
            <person name="Pitluck S."/>
            <person name="Liolios K."/>
            <person name="Pagani I."/>
            <person name="Ivanova N."/>
            <person name="Mavromatis K."/>
            <person name="Pati A."/>
            <person name="Chen A."/>
            <person name="Palaniappan K."/>
            <person name="Land M."/>
            <person name="Hauser L."/>
            <person name="Chang Y.J."/>
            <person name="Jeffries C.D."/>
            <person name="Detter J.C."/>
            <person name="Beck B."/>
            <person name="Woyke T."/>
            <person name="Bristow J."/>
            <person name="Eisen J.A."/>
            <person name="Markowitz V."/>
            <person name="Hugenholtz P."/>
            <person name="Kyrpides N.C."/>
            <person name="Klenk H.P."/>
        </authorList>
    </citation>
    <scope>NUCLEOTIDE SEQUENCE [LARGE SCALE GENOMIC DNA]</scope>
    <source>
        <strain evidence="3">ATCC 43644 / DSM 9630 / IS1B</strain>
    </source>
</reference>
<gene>
    <name evidence="2" type="ordered locus">Isop_1051</name>
</gene>
<dbReference type="InterPro" id="IPR001466">
    <property type="entry name" value="Beta-lactam-related"/>
</dbReference>